<dbReference type="EMBL" id="BLIP01000001">
    <property type="protein sequence ID" value="GFE19582.1"/>
    <property type="molecule type" value="Genomic_DNA"/>
</dbReference>
<dbReference type="RefSeq" id="WP_159483530.1">
    <property type="nucleotide sequence ID" value="NZ_BLIP01000001.1"/>
</dbReference>
<dbReference type="GeneID" id="301329471"/>
<keyword evidence="4" id="KW-1185">Reference proteome</keyword>
<evidence type="ECO:0000313" key="2">
    <source>
        <dbReference type="EMBL" id="WAU02252.1"/>
    </source>
</evidence>
<protein>
    <submittedName>
        <fullName evidence="1">Uncharacterized protein</fullName>
    </submittedName>
</protein>
<dbReference type="EMBL" id="CP114203">
    <property type="protein sequence ID" value="WAU02252.1"/>
    <property type="molecule type" value="Genomic_DNA"/>
</dbReference>
<evidence type="ECO:0000313" key="4">
    <source>
        <dbReference type="Proteomes" id="UP001210169"/>
    </source>
</evidence>
<accession>A0A640T998</accession>
<dbReference type="Proteomes" id="UP000429552">
    <property type="component" value="Unassembled WGS sequence"/>
</dbReference>
<sequence length="103" mass="11218">MRVIPYETRPVIRFAADADPDRLADLIAWGLFSTDGKDDLRGIRGLRVIGAGHGRIDVGLLLRDDLHGAFGDPGQTAFTSGTAFVDGFRFWINSCEAPTLRDG</sequence>
<proteinExistence type="predicted"/>
<reference evidence="1 3" key="1">
    <citation type="submission" date="2019-12" db="EMBL/GenBank/DDBJ databases">
        <title>Whole genome shotgun sequence of Streptomyces libani subsp. libani NBRC 13452.</title>
        <authorList>
            <person name="Ichikawa N."/>
            <person name="Kimura A."/>
            <person name="Kitahashi Y."/>
            <person name="Komaki H."/>
            <person name="Tamura T."/>
        </authorList>
    </citation>
    <scope>NUCLEOTIDE SEQUENCE [LARGE SCALE GENOMIC DNA]</scope>
    <source>
        <strain evidence="1 3">NBRC 13452</strain>
    </source>
</reference>
<evidence type="ECO:0000313" key="1">
    <source>
        <dbReference type="EMBL" id="GFE19582.1"/>
    </source>
</evidence>
<reference evidence="2 4" key="2">
    <citation type="submission" date="2022-12" db="EMBL/GenBank/DDBJ databases">
        <authorList>
            <person name="Ruckert C."/>
            <person name="Busche T."/>
            <person name="Kalinowski J."/>
            <person name="Wittmann C."/>
        </authorList>
    </citation>
    <scope>NUCLEOTIDE SEQUENCE [LARGE SCALE GENOMIC DNA]</scope>
    <source>
        <strain evidence="2 4">DSM 40276</strain>
    </source>
</reference>
<name>A0A640T998_STRNI</name>
<dbReference type="AlphaFoldDB" id="A0A640T998"/>
<gene>
    <name evidence="1" type="ORF">Sliba_00350</name>
    <name evidence="2" type="ORF">STRNI_000261</name>
</gene>
<dbReference type="Proteomes" id="UP001210169">
    <property type="component" value="Chromosome"/>
</dbReference>
<evidence type="ECO:0000313" key="3">
    <source>
        <dbReference type="Proteomes" id="UP000429552"/>
    </source>
</evidence>
<organism evidence="1 3">
    <name type="scientific">Streptomyces nigrescens</name>
    <dbReference type="NCBI Taxonomy" id="1920"/>
    <lineage>
        <taxon>Bacteria</taxon>
        <taxon>Bacillati</taxon>
        <taxon>Actinomycetota</taxon>
        <taxon>Actinomycetes</taxon>
        <taxon>Kitasatosporales</taxon>
        <taxon>Streptomycetaceae</taxon>
        <taxon>Streptomyces</taxon>
    </lineage>
</organism>